<feature type="transmembrane region" description="Helical" evidence="1">
    <location>
        <begin position="96"/>
        <end position="114"/>
    </location>
</feature>
<gene>
    <name evidence="2" type="ORF">MPOL1434_LOCUS6410</name>
</gene>
<protein>
    <submittedName>
        <fullName evidence="2">Uncharacterized protein</fullName>
    </submittedName>
</protein>
<feature type="transmembrane region" description="Helical" evidence="1">
    <location>
        <begin position="68"/>
        <end position="89"/>
    </location>
</feature>
<accession>A0A7S0FMQ8</accession>
<keyword evidence="1" id="KW-0472">Membrane</keyword>
<keyword evidence="1" id="KW-0812">Transmembrane</keyword>
<proteinExistence type="predicted"/>
<evidence type="ECO:0000256" key="1">
    <source>
        <dbReference type="SAM" id="Phobius"/>
    </source>
</evidence>
<name>A0A7S0FMQ8_9STRA</name>
<reference evidence="2" key="1">
    <citation type="submission" date="2021-01" db="EMBL/GenBank/DDBJ databases">
        <authorList>
            <person name="Corre E."/>
            <person name="Pelletier E."/>
            <person name="Niang G."/>
            <person name="Scheremetjew M."/>
            <person name="Finn R."/>
            <person name="Kale V."/>
            <person name="Holt S."/>
            <person name="Cochrane G."/>
            <person name="Meng A."/>
            <person name="Brown T."/>
            <person name="Cohen L."/>
        </authorList>
    </citation>
    <scope>NUCLEOTIDE SEQUENCE</scope>
    <source>
        <strain evidence="2">CCMP3303</strain>
    </source>
</reference>
<sequence>MTRQVISKKDVSAASSVDAESTVLVKPRNAQVQKPDSYFDRFLKYIPSEVIVVYVTICGMLGDSPNVVALWVIYGLCQVAVPVFLWKIGVKKKKQLIISFVSFYFWAVAYGGPFRTIDGYHKAHNSFLLPLYTFFVPYFDEQDDDADDEVE</sequence>
<dbReference type="AlphaFoldDB" id="A0A7S0FMQ8"/>
<keyword evidence="1" id="KW-1133">Transmembrane helix</keyword>
<feature type="transmembrane region" description="Helical" evidence="1">
    <location>
        <begin position="42"/>
        <end position="62"/>
    </location>
</feature>
<organism evidence="2">
    <name type="scientific">Minutocellus polymorphus</name>
    <dbReference type="NCBI Taxonomy" id="265543"/>
    <lineage>
        <taxon>Eukaryota</taxon>
        <taxon>Sar</taxon>
        <taxon>Stramenopiles</taxon>
        <taxon>Ochrophyta</taxon>
        <taxon>Bacillariophyta</taxon>
        <taxon>Mediophyceae</taxon>
        <taxon>Cymatosirophycidae</taxon>
        <taxon>Cymatosirales</taxon>
        <taxon>Cymatosiraceae</taxon>
        <taxon>Minutocellus</taxon>
    </lineage>
</organism>
<dbReference type="EMBL" id="HBEJ01010918">
    <property type="protein sequence ID" value="CAD8371348.1"/>
    <property type="molecule type" value="Transcribed_RNA"/>
</dbReference>
<evidence type="ECO:0000313" key="2">
    <source>
        <dbReference type="EMBL" id="CAD8371348.1"/>
    </source>
</evidence>